<dbReference type="EMBL" id="CYZT01000194">
    <property type="protein sequence ID" value="CUO87895.1"/>
    <property type="molecule type" value="Genomic_DNA"/>
</dbReference>
<protein>
    <submittedName>
        <fullName evidence="1">Uncharacterized protein</fullName>
    </submittedName>
</protein>
<dbReference type="AlphaFoldDB" id="A0A174ISI7"/>
<gene>
    <name evidence="1" type="ORF">ERS852411_02318</name>
</gene>
<evidence type="ECO:0000313" key="2">
    <source>
        <dbReference type="Proteomes" id="UP000095746"/>
    </source>
</evidence>
<organism evidence="1 2">
    <name type="scientific">Flavonifractor plautii</name>
    <name type="common">Fusobacterium plautii</name>
    <dbReference type="NCBI Taxonomy" id="292800"/>
    <lineage>
        <taxon>Bacteria</taxon>
        <taxon>Bacillati</taxon>
        <taxon>Bacillota</taxon>
        <taxon>Clostridia</taxon>
        <taxon>Eubacteriales</taxon>
        <taxon>Oscillospiraceae</taxon>
        <taxon>Flavonifractor</taxon>
    </lineage>
</organism>
<proteinExistence type="predicted"/>
<accession>A0A174ISI7</accession>
<evidence type="ECO:0000313" key="1">
    <source>
        <dbReference type="EMBL" id="CUO87895.1"/>
    </source>
</evidence>
<name>A0A174ISI7_FLAPL</name>
<dbReference type="Proteomes" id="UP000095746">
    <property type="component" value="Unassembled WGS sequence"/>
</dbReference>
<reference evidence="1 2" key="1">
    <citation type="submission" date="2015-09" db="EMBL/GenBank/DDBJ databases">
        <authorList>
            <consortium name="Pathogen Informatics"/>
        </authorList>
    </citation>
    <scope>NUCLEOTIDE SEQUENCE [LARGE SCALE GENOMIC DNA]</scope>
    <source>
        <strain evidence="1 2">2789STDY5608854</strain>
    </source>
</reference>
<sequence>MLVVTAGNQNHLLMEGAQTGDGAGGAGGDGVVVVAHPVPRPHQLNAVLYPRKFGGEVPHHLVGHQPVQSADGRHVILDVVLAGQEDVFQVEHRALVHGVAHPDGPVSDEDALLQLLPAAEPGHAAAGTDRKAAGNLVILVQHQQAVRSLVGEDVLLGGDVLLHRFVYVQVVRGQIGDHRDIRALLHGHQLKRRQFQHGHVLWHHPVHVGQQRFADVASHIDALPRRFQQLGNDRSGGGLSVAASHRDGFAGADLEKNLHLRGDGTPPFPGRQQLGHVRTQAGGTEDHIVVQPVQIVRAQAQLGPQTLQLLRLAAEVLPLPLVAGGYLNIRPQQHFDERCVGHADAQHRHPFAPQGRQILLYGGTHGSFLPFCFVYN</sequence>